<proteinExistence type="predicted"/>
<evidence type="ECO:0000313" key="1">
    <source>
        <dbReference type="EMBL" id="MEQ2302253.1"/>
    </source>
</evidence>
<reference evidence="1 2" key="1">
    <citation type="submission" date="2021-06" db="EMBL/GenBank/DDBJ databases">
        <authorList>
            <person name="Palmer J.M."/>
        </authorList>
    </citation>
    <scope>NUCLEOTIDE SEQUENCE [LARGE SCALE GENOMIC DNA]</scope>
    <source>
        <strain evidence="1 2">AS_MEX2019</strain>
        <tissue evidence="1">Muscle</tissue>
    </source>
</reference>
<organism evidence="1 2">
    <name type="scientific">Ameca splendens</name>
    <dbReference type="NCBI Taxonomy" id="208324"/>
    <lineage>
        <taxon>Eukaryota</taxon>
        <taxon>Metazoa</taxon>
        <taxon>Chordata</taxon>
        <taxon>Craniata</taxon>
        <taxon>Vertebrata</taxon>
        <taxon>Euteleostomi</taxon>
        <taxon>Actinopterygii</taxon>
        <taxon>Neopterygii</taxon>
        <taxon>Teleostei</taxon>
        <taxon>Neoteleostei</taxon>
        <taxon>Acanthomorphata</taxon>
        <taxon>Ovalentaria</taxon>
        <taxon>Atherinomorphae</taxon>
        <taxon>Cyprinodontiformes</taxon>
        <taxon>Goodeidae</taxon>
        <taxon>Ameca</taxon>
    </lineage>
</organism>
<protein>
    <submittedName>
        <fullName evidence="1">Uncharacterized protein</fullName>
    </submittedName>
</protein>
<accession>A0ABV0ZA01</accession>
<name>A0ABV0ZA01_9TELE</name>
<dbReference type="EMBL" id="JAHRIP010056638">
    <property type="protein sequence ID" value="MEQ2302253.1"/>
    <property type="molecule type" value="Genomic_DNA"/>
</dbReference>
<comment type="caution">
    <text evidence="1">The sequence shown here is derived from an EMBL/GenBank/DDBJ whole genome shotgun (WGS) entry which is preliminary data.</text>
</comment>
<dbReference type="Proteomes" id="UP001469553">
    <property type="component" value="Unassembled WGS sequence"/>
</dbReference>
<keyword evidence="2" id="KW-1185">Reference proteome</keyword>
<sequence length="68" mass="7582">MEQTTSHQEPDTCSIRPVLVGYRLMSDLLSGLIHSIITLCELKVAEGRIEDLTIQTLLSWLVSLALDN</sequence>
<gene>
    <name evidence="1" type="ORF">AMECASPLE_004816</name>
</gene>
<evidence type="ECO:0000313" key="2">
    <source>
        <dbReference type="Proteomes" id="UP001469553"/>
    </source>
</evidence>